<evidence type="ECO:0000313" key="3">
    <source>
        <dbReference type="EMBL" id="CAE7228076.1"/>
    </source>
</evidence>
<name>A0A812KQ98_9DINO</name>
<gene>
    <name evidence="3" type="ORF">SNAT2548_LOCUS9048</name>
</gene>
<sequence length="141" mass="15854">MELEAHAELSGGGSDEDDDIARFERQCAMRAQAEGYLPDEAEANSDDEDTRLRQQRLVNGSGPPANGGEWQEKCELLQDKLARREAELAQVKNDLDMLRGEGLGPEDPQIALKQRLLDLTKKNRRLQVTAEGQRVRLQQLE</sequence>
<feature type="region of interest" description="Disordered" evidence="2">
    <location>
        <begin position="1"/>
        <end position="21"/>
    </location>
</feature>
<keyword evidence="4" id="KW-1185">Reference proteome</keyword>
<evidence type="ECO:0000256" key="1">
    <source>
        <dbReference type="SAM" id="Coils"/>
    </source>
</evidence>
<dbReference type="AlphaFoldDB" id="A0A812KQ98"/>
<organism evidence="3 4">
    <name type="scientific">Symbiodinium natans</name>
    <dbReference type="NCBI Taxonomy" id="878477"/>
    <lineage>
        <taxon>Eukaryota</taxon>
        <taxon>Sar</taxon>
        <taxon>Alveolata</taxon>
        <taxon>Dinophyceae</taxon>
        <taxon>Suessiales</taxon>
        <taxon>Symbiodiniaceae</taxon>
        <taxon>Symbiodinium</taxon>
    </lineage>
</organism>
<proteinExistence type="predicted"/>
<evidence type="ECO:0000313" key="4">
    <source>
        <dbReference type="Proteomes" id="UP000604046"/>
    </source>
</evidence>
<feature type="coiled-coil region" evidence="1">
    <location>
        <begin position="74"/>
        <end position="101"/>
    </location>
</feature>
<dbReference type="Proteomes" id="UP000604046">
    <property type="component" value="Unassembled WGS sequence"/>
</dbReference>
<dbReference type="EMBL" id="CAJNDS010000685">
    <property type="protein sequence ID" value="CAE7228076.1"/>
    <property type="molecule type" value="Genomic_DNA"/>
</dbReference>
<evidence type="ECO:0000256" key="2">
    <source>
        <dbReference type="SAM" id="MobiDB-lite"/>
    </source>
</evidence>
<protein>
    <submittedName>
        <fullName evidence="3">Uncharacterized protein</fullName>
    </submittedName>
</protein>
<accession>A0A812KQ98</accession>
<comment type="caution">
    <text evidence="3">The sequence shown here is derived from an EMBL/GenBank/DDBJ whole genome shotgun (WGS) entry which is preliminary data.</text>
</comment>
<feature type="non-terminal residue" evidence="3">
    <location>
        <position position="141"/>
    </location>
</feature>
<dbReference type="OrthoDB" id="447106at2759"/>
<keyword evidence="1" id="KW-0175">Coiled coil</keyword>
<reference evidence="3" key="1">
    <citation type="submission" date="2021-02" db="EMBL/GenBank/DDBJ databases">
        <authorList>
            <person name="Dougan E. K."/>
            <person name="Rhodes N."/>
            <person name="Thang M."/>
            <person name="Chan C."/>
        </authorList>
    </citation>
    <scope>NUCLEOTIDE SEQUENCE</scope>
</reference>